<gene>
    <name evidence="1" type="ORF">GCM10008967_16000</name>
</gene>
<keyword evidence="2" id="KW-1185">Reference proteome</keyword>
<protein>
    <submittedName>
        <fullName evidence="1">Uncharacterized protein</fullName>
    </submittedName>
</protein>
<comment type="caution">
    <text evidence="1">The sequence shown here is derived from an EMBL/GenBank/DDBJ whole genome shotgun (WGS) entry which is preliminary data.</text>
</comment>
<dbReference type="EMBL" id="BAAADJ010000017">
    <property type="protein sequence ID" value="GAA0326245.1"/>
    <property type="molecule type" value="Genomic_DNA"/>
</dbReference>
<evidence type="ECO:0000313" key="2">
    <source>
        <dbReference type="Proteomes" id="UP001500782"/>
    </source>
</evidence>
<evidence type="ECO:0000313" key="1">
    <source>
        <dbReference type="EMBL" id="GAA0326245.1"/>
    </source>
</evidence>
<name>A0ABN0W5X9_9BACI</name>
<accession>A0ABN0W5X9</accession>
<reference evidence="1 2" key="1">
    <citation type="journal article" date="2019" name="Int. J. Syst. Evol. Microbiol.">
        <title>The Global Catalogue of Microorganisms (GCM) 10K type strain sequencing project: providing services to taxonomists for standard genome sequencing and annotation.</title>
        <authorList>
            <consortium name="The Broad Institute Genomics Platform"/>
            <consortium name="The Broad Institute Genome Sequencing Center for Infectious Disease"/>
            <person name="Wu L."/>
            <person name="Ma J."/>
        </authorList>
    </citation>
    <scope>NUCLEOTIDE SEQUENCE [LARGE SCALE GENOMIC DNA]</scope>
    <source>
        <strain evidence="1 2">JCM 9731</strain>
    </source>
</reference>
<proteinExistence type="predicted"/>
<sequence>MICHGNTPNILFILLQAFIDYNTGMGCEQKKVGFGFYWKGIGESGRNRYECIKVMKFGKNYF</sequence>
<organism evidence="1 2">
    <name type="scientific">Bacillus carboniphilus</name>
    <dbReference type="NCBI Taxonomy" id="86663"/>
    <lineage>
        <taxon>Bacteria</taxon>
        <taxon>Bacillati</taxon>
        <taxon>Bacillota</taxon>
        <taxon>Bacilli</taxon>
        <taxon>Bacillales</taxon>
        <taxon>Bacillaceae</taxon>
        <taxon>Bacillus</taxon>
    </lineage>
</organism>
<dbReference type="Proteomes" id="UP001500782">
    <property type="component" value="Unassembled WGS sequence"/>
</dbReference>